<accession>A0A0F9RQC1</accession>
<organism evidence="1">
    <name type="scientific">marine sediment metagenome</name>
    <dbReference type="NCBI Taxonomy" id="412755"/>
    <lineage>
        <taxon>unclassified sequences</taxon>
        <taxon>metagenomes</taxon>
        <taxon>ecological metagenomes</taxon>
    </lineage>
</organism>
<name>A0A0F9RQC1_9ZZZZ</name>
<comment type="caution">
    <text evidence="1">The sequence shown here is derived from an EMBL/GenBank/DDBJ whole genome shotgun (WGS) entry which is preliminary data.</text>
</comment>
<evidence type="ECO:0008006" key="2">
    <source>
        <dbReference type="Google" id="ProtNLM"/>
    </source>
</evidence>
<dbReference type="EMBL" id="LAZR01003327">
    <property type="protein sequence ID" value="KKN19513.1"/>
    <property type="molecule type" value="Genomic_DNA"/>
</dbReference>
<proteinExistence type="predicted"/>
<dbReference type="AlphaFoldDB" id="A0A0F9RQC1"/>
<evidence type="ECO:0000313" key="1">
    <source>
        <dbReference type="EMBL" id="KKN19513.1"/>
    </source>
</evidence>
<sequence>MTEVEKAWIGAMLQADGCVSRFGEQGRGYKYWRFTFTNTDIELVSTVLRLTGMGGVSYHPPPPLRPDGYPRSEWWTWELANQPKVNQLAQDLAPYCTKARKVLE</sequence>
<protein>
    <recommendedName>
        <fullName evidence="2">Homing endonuclease LAGLIDADG domain-containing protein</fullName>
    </recommendedName>
</protein>
<gene>
    <name evidence="1" type="ORF">LCGC14_0945000</name>
</gene>
<reference evidence="1" key="1">
    <citation type="journal article" date="2015" name="Nature">
        <title>Complex archaea that bridge the gap between prokaryotes and eukaryotes.</title>
        <authorList>
            <person name="Spang A."/>
            <person name="Saw J.H."/>
            <person name="Jorgensen S.L."/>
            <person name="Zaremba-Niedzwiedzka K."/>
            <person name="Martijn J."/>
            <person name="Lind A.E."/>
            <person name="van Eijk R."/>
            <person name="Schleper C."/>
            <person name="Guy L."/>
            <person name="Ettema T.J."/>
        </authorList>
    </citation>
    <scope>NUCLEOTIDE SEQUENCE</scope>
</reference>